<evidence type="ECO:0000256" key="1">
    <source>
        <dbReference type="ARBA" id="ARBA00000900"/>
    </source>
</evidence>
<dbReference type="AlphaFoldDB" id="A0ABD1YM09"/>
<evidence type="ECO:0000256" key="9">
    <source>
        <dbReference type="SAM" id="MobiDB-lite"/>
    </source>
</evidence>
<keyword evidence="4" id="KW-0479">Metal-binding</keyword>
<feature type="compositionally biased region" description="Polar residues" evidence="9">
    <location>
        <begin position="263"/>
        <end position="272"/>
    </location>
</feature>
<gene>
    <name evidence="12" type="ORF">R1flu_016424</name>
</gene>
<dbReference type="GO" id="GO:0061630">
    <property type="term" value="F:ubiquitin protein ligase activity"/>
    <property type="evidence" value="ECO:0007669"/>
    <property type="project" value="UniProtKB-EC"/>
</dbReference>
<feature type="compositionally biased region" description="Polar residues" evidence="9">
    <location>
        <begin position="293"/>
        <end position="329"/>
    </location>
</feature>
<dbReference type="Gene3D" id="3.30.40.10">
    <property type="entry name" value="Zinc/RING finger domain, C3HC4 (zinc finger)"/>
    <property type="match status" value="1"/>
</dbReference>
<keyword evidence="7" id="KW-0862">Zinc</keyword>
<keyword evidence="6" id="KW-0833">Ubl conjugation pathway</keyword>
<keyword evidence="3" id="KW-0808">Transferase</keyword>
<dbReference type="EMBL" id="JBHFFA010000004">
    <property type="protein sequence ID" value="KAL2631738.1"/>
    <property type="molecule type" value="Genomic_DNA"/>
</dbReference>
<accession>A0ABD1YM09</accession>
<dbReference type="EC" id="2.3.2.27" evidence="2"/>
<sequence length="526" mass="56699">MEDSEMQAACPFCPDLDCPSCTGLGSEGSPSLPKRGRAAFASFVSSSLGFAFLPSLLFFWLSSEDVLSARFQRACRRRDGHSLRARGSKRNTAAQPEMADARLTSAAAFVEGGVQDACDDACSICLEDFCENDPATITNCKHEYHLQCILEWSQRSKECPMCWQPLSLKDPDSQALLAASEQERIMRRQRASPFYQRSPLDDSEFHRFASSYGDDSDLEDRIMQHLAAAAMGRAQQFARRGEPLRFRPSSGQGHPHFMIVPAHSNSLPSHFQSSLPSTGGSISPTTPSDAISVGSSPEQTPAGQNTPTYSRSASEPLQVSRNVESSSMEPYSLRQRALLEPVEESQQAPSSSELQSFSESFKSRIAAASSRYRESLTKTTRGFRERLRARNGAMADLGARAREVSAGVVRALERISLESADKSRDNINTPNSSSGIETQVGTTLNNSGPSRFPDGSENQECSSSSPGANVYAGSVTASSSRVAPQPSGVEASHSVGNTAAKAQGSEEASNHGHDLQQRVAASPLPV</sequence>
<dbReference type="SMART" id="SM00184">
    <property type="entry name" value="RING"/>
    <property type="match status" value="1"/>
</dbReference>
<feature type="region of interest" description="Disordered" evidence="9">
    <location>
        <begin position="422"/>
        <end position="526"/>
    </location>
</feature>
<evidence type="ECO:0000256" key="5">
    <source>
        <dbReference type="ARBA" id="ARBA00022771"/>
    </source>
</evidence>
<evidence type="ECO:0000256" key="3">
    <source>
        <dbReference type="ARBA" id="ARBA00022679"/>
    </source>
</evidence>
<proteinExistence type="predicted"/>
<dbReference type="CDD" id="cd23122">
    <property type="entry name" value="RING-H2_RHF2A"/>
    <property type="match status" value="1"/>
</dbReference>
<dbReference type="PANTHER" id="PTHR46463">
    <property type="entry name" value="ZINC FINGER, RING/FYVE/PHD-TYPE"/>
    <property type="match status" value="1"/>
</dbReference>
<dbReference type="InterPro" id="IPR001841">
    <property type="entry name" value="Znf_RING"/>
</dbReference>
<dbReference type="InterPro" id="IPR013083">
    <property type="entry name" value="Znf_RING/FYVE/PHD"/>
</dbReference>
<feature type="transmembrane region" description="Helical" evidence="10">
    <location>
        <begin position="38"/>
        <end position="61"/>
    </location>
</feature>
<protein>
    <recommendedName>
        <fullName evidence="2">RING-type E3 ubiquitin transferase</fullName>
        <ecNumber evidence="2">2.3.2.27</ecNumber>
    </recommendedName>
</protein>
<evidence type="ECO:0000256" key="8">
    <source>
        <dbReference type="PROSITE-ProRule" id="PRU00175"/>
    </source>
</evidence>
<keyword evidence="5 8" id="KW-0863">Zinc-finger</keyword>
<comment type="caution">
    <text evidence="12">The sequence shown here is derived from an EMBL/GenBank/DDBJ whole genome shotgun (WGS) entry which is preliminary data.</text>
</comment>
<keyword evidence="13" id="KW-1185">Reference proteome</keyword>
<dbReference type="Pfam" id="PF13639">
    <property type="entry name" value="zf-RING_2"/>
    <property type="match status" value="1"/>
</dbReference>
<comment type="catalytic activity">
    <reaction evidence="1">
        <text>S-ubiquitinyl-[E2 ubiquitin-conjugating enzyme]-L-cysteine + [acceptor protein]-L-lysine = [E2 ubiquitin-conjugating enzyme]-L-cysteine + N(6)-ubiquitinyl-[acceptor protein]-L-lysine.</text>
        <dbReference type="EC" id="2.3.2.27"/>
    </reaction>
</comment>
<evidence type="ECO:0000256" key="10">
    <source>
        <dbReference type="SAM" id="Phobius"/>
    </source>
</evidence>
<feature type="compositionally biased region" description="Polar residues" evidence="9">
    <location>
        <begin position="426"/>
        <end position="449"/>
    </location>
</feature>
<dbReference type="GO" id="GO:0008270">
    <property type="term" value="F:zinc ion binding"/>
    <property type="evidence" value="ECO:0007669"/>
    <property type="project" value="UniProtKB-KW"/>
</dbReference>
<keyword evidence="10" id="KW-1133">Transmembrane helix</keyword>
<name>A0ABD1YM09_9MARC</name>
<reference evidence="12 13" key="1">
    <citation type="submission" date="2024-09" db="EMBL/GenBank/DDBJ databases">
        <title>Chromosome-scale assembly of Riccia fluitans.</title>
        <authorList>
            <person name="Paukszto L."/>
            <person name="Sawicki J."/>
            <person name="Karawczyk K."/>
            <person name="Piernik-Szablinska J."/>
            <person name="Szczecinska M."/>
            <person name="Mazdziarz M."/>
        </authorList>
    </citation>
    <scope>NUCLEOTIDE SEQUENCE [LARGE SCALE GENOMIC DNA]</scope>
    <source>
        <strain evidence="12">Rf_01</strain>
        <tissue evidence="12">Aerial parts of the thallus</tissue>
    </source>
</reference>
<evidence type="ECO:0000256" key="4">
    <source>
        <dbReference type="ARBA" id="ARBA00022723"/>
    </source>
</evidence>
<evidence type="ECO:0000256" key="2">
    <source>
        <dbReference type="ARBA" id="ARBA00012483"/>
    </source>
</evidence>
<organism evidence="12 13">
    <name type="scientific">Riccia fluitans</name>
    <dbReference type="NCBI Taxonomy" id="41844"/>
    <lineage>
        <taxon>Eukaryota</taxon>
        <taxon>Viridiplantae</taxon>
        <taxon>Streptophyta</taxon>
        <taxon>Embryophyta</taxon>
        <taxon>Marchantiophyta</taxon>
        <taxon>Marchantiopsida</taxon>
        <taxon>Marchantiidae</taxon>
        <taxon>Marchantiales</taxon>
        <taxon>Ricciaceae</taxon>
        <taxon>Riccia</taxon>
    </lineage>
</organism>
<feature type="compositionally biased region" description="Polar residues" evidence="9">
    <location>
        <begin position="456"/>
        <end position="467"/>
    </location>
</feature>
<dbReference type="PROSITE" id="PS50089">
    <property type="entry name" value="ZF_RING_2"/>
    <property type="match status" value="1"/>
</dbReference>
<feature type="domain" description="RING-type" evidence="11">
    <location>
        <begin position="122"/>
        <end position="162"/>
    </location>
</feature>
<evidence type="ECO:0000259" key="11">
    <source>
        <dbReference type="PROSITE" id="PS50089"/>
    </source>
</evidence>
<evidence type="ECO:0000256" key="6">
    <source>
        <dbReference type="ARBA" id="ARBA00022786"/>
    </source>
</evidence>
<feature type="compositionally biased region" description="Low complexity" evidence="9">
    <location>
        <begin position="273"/>
        <end position="288"/>
    </location>
</feature>
<dbReference type="FunFam" id="3.30.40.10:FF:000705">
    <property type="entry name" value="E3 ubiquitin-protein ligase RHF2A isoform X1"/>
    <property type="match status" value="1"/>
</dbReference>
<evidence type="ECO:0000313" key="13">
    <source>
        <dbReference type="Proteomes" id="UP001605036"/>
    </source>
</evidence>
<dbReference type="PANTHER" id="PTHR46463:SF78">
    <property type="entry name" value="RING-TYPE DOMAIN-CONTAINING PROTEIN"/>
    <property type="match status" value="1"/>
</dbReference>
<dbReference type="SUPFAM" id="SSF57850">
    <property type="entry name" value="RING/U-box"/>
    <property type="match status" value="1"/>
</dbReference>
<evidence type="ECO:0000313" key="12">
    <source>
        <dbReference type="EMBL" id="KAL2631738.1"/>
    </source>
</evidence>
<evidence type="ECO:0000256" key="7">
    <source>
        <dbReference type="ARBA" id="ARBA00022833"/>
    </source>
</evidence>
<keyword evidence="10" id="KW-0812">Transmembrane</keyword>
<keyword evidence="10" id="KW-0472">Membrane</keyword>
<feature type="region of interest" description="Disordered" evidence="9">
    <location>
        <begin position="244"/>
        <end position="332"/>
    </location>
</feature>
<dbReference type="Proteomes" id="UP001605036">
    <property type="component" value="Unassembled WGS sequence"/>
</dbReference>